<dbReference type="InterPro" id="IPR010298">
    <property type="entry name" value="YacP-like"/>
</dbReference>
<dbReference type="PANTHER" id="PTHR34547:SF1">
    <property type="entry name" value="YACP-LIKE NYN DOMAIN PROTEIN"/>
    <property type="match status" value="1"/>
</dbReference>
<name>A0A1A9GLA7_9ACTN</name>
<evidence type="ECO:0000313" key="2">
    <source>
        <dbReference type="EMBL" id="ANH39079.1"/>
    </source>
</evidence>
<dbReference type="Proteomes" id="UP000077868">
    <property type="component" value="Chromosome"/>
</dbReference>
<feature type="region of interest" description="Disordered" evidence="1">
    <location>
        <begin position="229"/>
        <end position="250"/>
    </location>
</feature>
<dbReference type="EMBL" id="CP015079">
    <property type="protein sequence ID" value="ANH39079.1"/>
    <property type="molecule type" value="Genomic_DNA"/>
</dbReference>
<proteinExistence type="predicted"/>
<keyword evidence="3" id="KW-1185">Reference proteome</keyword>
<evidence type="ECO:0000256" key="1">
    <source>
        <dbReference type="SAM" id="MobiDB-lite"/>
    </source>
</evidence>
<accession>A0A1A9GLA7</accession>
<evidence type="ECO:0000313" key="3">
    <source>
        <dbReference type="Proteomes" id="UP000077868"/>
    </source>
</evidence>
<dbReference type="KEGG" id="ndk:I601_2663"/>
<gene>
    <name evidence="2" type="primary">smc_2</name>
    <name evidence="2" type="ORF">I601_2663</name>
</gene>
<dbReference type="AlphaFoldDB" id="A0A1A9GLA7"/>
<dbReference type="PANTHER" id="PTHR34547">
    <property type="entry name" value="YACP-LIKE NYN DOMAIN PROTEIN"/>
    <property type="match status" value="1"/>
</dbReference>
<protein>
    <submittedName>
        <fullName evidence="2">Chromosome partition protein Smc</fullName>
    </submittedName>
</protein>
<dbReference type="STRING" id="1300347.I601_2663"/>
<sequence length="443" mass="48272">MDETGERVEEREQVDESAEVALADLPVEVRTRVVAVVASVLPGVTGLPPALRRVAGFAPARRARLGGTAIAAALADPGLRERAAHQVAVQRADEVRALRDGGSGDALEDAALGWLLRPRGWTHRLDAAVSTVAAREESAERSREARLRERTEQAEQALREARAAHRQQVEELKAEVVTLRHRLGETRTAERSAREEVERLRVELDEAGAHEQAALAQQDKELRRLRSRVEDLEAQTQTQRRAGRSEREEASARARVLLETVIDAASGLRRELALPTGSTSPAEAVEQVLEDDAARGGPTGRPVSTPISATVLEQHLSLPHSRLVIDGYNVTKAVWSGSSLETQRSRLLALLAPLVARTRAETTVVFDAADVDMRPAVSAPRGVKVLFSPYGVIADRVIEDLVGVEPEGRVLVVVTDDQELRARTSERGVRHVAARVLLDLLAR</sequence>
<organism evidence="2 3">
    <name type="scientific">Nocardioides dokdonensis FR1436</name>
    <dbReference type="NCBI Taxonomy" id="1300347"/>
    <lineage>
        <taxon>Bacteria</taxon>
        <taxon>Bacillati</taxon>
        <taxon>Actinomycetota</taxon>
        <taxon>Actinomycetes</taxon>
        <taxon>Propionibacteriales</taxon>
        <taxon>Nocardioidaceae</taxon>
        <taxon>Nocardioides</taxon>
    </lineage>
</organism>
<reference evidence="2 3" key="1">
    <citation type="submission" date="2016-03" db="EMBL/GenBank/DDBJ databases">
        <title>Complete genome sequence of a soil Actinobacterium, Nocardioides dokdonensis FR1436.</title>
        <authorList>
            <person name="Kwon S.-K."/>
            <person name="Kim K."/>
            <person name="Kim J.F."/>
        </authorList>
    </citation>
    <scope>NUCLEOTIDE SEQUENCE [LARGE SCALE GENOMIC DNA]</scope>
    <source>
        <strain evidence="2 3">FR1436</strain>
    </source>
</reference>
<dbReference type="Pfam" id="PF05991">
    <property type="entry name" value="NYN_YacP"/>
    <property type="match status" value="1"/>
</dbReference>
<dbReference type="PATRIC" id="fig|1300347.3.peg.2655"/>